<name>A0A1F4V309_UNCKA</name>
<evidence type="ECO:0000313" key="3">
    <source>
        <dbReference type="Proteomes" id="UP000178771"/>
    </source>
</evidence>
<keyword evidence="1" id="KW-0812">Transmembrane</keyword>
<dbReference type="Proteomes" id="UP000178771">
    <property type="component" value="Unassembled WGS sequence"/>
</dbReference>
<dbReference type="EMBL" id="MEVH01000020">
    <property type="protein sequence ID" value="OGC51539.1"/>
    <property type="molecule type" value="Genomic_DNA"/>
</dbReference>
<organism evidence="2 3">
    <name type="scientific">candidate division WWE3 bacterium RIFCSPLOWO2_01_FULL_39_13</name>
    <dbReference type="NCBI Taxonomy" id="1802624"/>
    <lineage>
        <taxon>Bacteria</taxon>
        <taxon>Katanobacteria</taxon>
    </lineage>
</organism>
<protein>
    <submittedName>
        <fullName evidence="2">Uncharacterized protein</fullName>
    </submittedName>
</protein>
<reference evidence="2 3" key="1">
    <citation type="journal article" date="2016" name="Nat. Commun.">
        <title>Thousands of microbial genomes shed light on interconnected biogeochemical processes in an aquifer system.</title>
        <authorList>
            <person name="Anantharaman K."/>
            <person name="Brown C.T."/>
            <person name="Hug L.A."/>
            <person name="Sharon I."/>
            <person name="Castelle C.J."/>
            <person name="Probst A.J."/>
            <person name="Thomas B.C."/>
            <person name="Singh A."/>
            <person name="Wilkins M.J."/>
            <person name="Karaoz U."/>
            <person name="Brodie E.L."/>
            <person name="Williams K.H."/>
            <person name="Hubbard S.S."/>
            <person name="Banfield J.F."/>
        </authorList>
    </citation>
    <scope>NUCLEOTIDE SEQUENCE [LARGE SCALE GENOMIC DNA]</scope>
</reference>
<dbReference type="AlphaFoldDB" id="A0A1F4V309"/>
<proteinExistence type="predicted"/>
<accession>A0A1F4V309</accession>
<sequence length="144" mass="15714">MSDQSSRKLTGYRLAILSALIILPLLTGAGAYYYFGKTGAKINQDLLTQAESGEVAGSKIKNVKDLTQIAPIMPDAQISSIDTSGNRVNLTLESDKTDSEIKDYYDSYFSSSGWESSDRGVFSKDSKNIQIEIKDGVINMIVSE</sequence>
<feature type="transmembrane region" description="Helical" evidence="1">
    <location>
        <begin position="12"/>
        <end position="35"/>
    </location>
</feature>
<keyword evidence="1" id="KW-1133">Transmembrane helix</keyword>
<comment type="caution">
    <text evidence="2">The sequence shown here is derived from an EMBL/GenBank/DDBJ whole genome shotgun (WGS) entry which is preliminary data.</text>
</comment>
<keyword evidence="1" id="KW-0472">Membrane</keyword>
<evidence type="ECO:0000313" key="2">
    <source>
        <dbReference type="EMBL" id="OGC51539.1"/>
    </source>
</evidence>
<evidence type="ECO:0000256" key="1">
    <source>
        <dbReference type="SAM" id="Phobius"/>
    </source>
</evidence>
<gene>
    <name evidence="2" type="ORF">A2982_02945</name>
</gene>